<reference evidence="3" key="2">
    <citation type="submission" date="2022-01" db="EMBL/GenBank/DDBJ databases">
        <authorList>
            <person name="Yamashiro T."/>
            <person name="Shiraishi A."/>
            <person name="Satake H."/>
            <person name="Nakayama K."/>
        </authorList>
    </citation>
    <scope>NUCLEOTIDE SEQUENCE</scope>
</reference>
<accession>A0ABQ4YC24</accession>
<name>A0ABQ4YC24_9ASTR</name>
<organism evidence="3 4">
    <name type="scientific">Tanacetum coccineum</name>
    <dbReference type="NCBI Taxonomy" id="301880"/>
    <lineage>
        <taxon>Eukaryota</taxon>
        <taxon>Viridiplantae</taxon>
        <taxon>Streptophyta</taxon>
        <taxon>Embryophyta</taxon>
        <taxon>Tracheophyta</taxon>
        <taxon>Spermatophyta</taxon>
        <taxon>Magnoliopsida</taxon>
        <taxon>eudicotyledons</taxon>
        <taxon>Gunneridae</taxon>
        <taxon>Pentapetalae</taxon>
        <taxon>asterids</taxon>
        <taxon>campanulids</taxon>
        <taxon>Asterales</taxon>
        <taxon>Asteraceae</taxon>
        <taxon>Asteroideae</taxon>
        <taxon>Anthemideae</taxon>
        <taxon>Anthemidinae</taxon>
        <taxon>Tanacetum</taxon>
    </lineage>
</organism>
<gene>
    <name evidence="3" type="ORF">Tco_0725089</name>
</gene>
<dbReference type="Pfam" id="PF05564">
    <property type="entry name" value="Auxin_repressed"/>
    <property type="match status" value="1"/>
</dbReference>
<comment type="similarity">
    <text evidence="1">Belongs to the DRM1/ARP family.</text>
</comment>
<dbReference type="InterPro" id="IPR008406">
    <property type="entry name" value="DRM/ARP"/>
</dbReference>
<dbReference type="PANTHER" id="PTHR33565">
    <property type="entry name" value="DORMANCY-ASSOCIATED PROTEIN 1"/>
    <property type="match status" value="1"/>
</dbReference>
<dbReference type="Proteomes" id="UP001151760">
    <property type="component" value="Unassembled WGS sequence"/>
</dbReference>
<keyword evidence="4" id="KW-1185">Reference proteome</keyword>
<evidence type="ECO:0000256" key="2">
    <source>
        <dbReference type="SAM" id="MobiDB-lite"/>
    </source>
</evidence>
<feature type="region of interest" description="Disordered" evidence="2">
    <location>
        <begin position="58"/>
        <end position="108"/>
    </location>
</feature>
<evidence type="ECO:0000313" key="4">
    <source>
        <dbReference type="Proteomes" id="UP001151760"/>
    </source>
</evidence>
<dbReference type="EMBL" id="BQNB010010287">
    <property type="protein sequence ID" value="GJS75208.1"/>
    <property type="molecule type" value="Genomic_DNA"/>
</dbReference>
<evidence type="ECO:0000256" key="1">
    <source>
        <dbReference type="ARBA" id="ARBA00010502"/>
    </source>
</evidence>
<feature type="compositionally biased region" description="Low complexity" evidence="2">
    <location>
        <begin position="60"/>
        <end position="91"/>
    </location>
</feature>
<reference evidence="3" key="1">
    <citation type="journal article" date="2022" name="Int. J. Mol. Sci.">
        <title>Draft Genome of Tanacetum Coccineum: Genomic Comparison of Closely Related Tanacetum-Family Plants.</title>
        <authorList>
            <person name="Yamashiro T."/>
            <person name="Shiraishi A."/>
            <person name="Nakayama K."/>
            <person name="Satake H."/>
        </authorList>
    </citation>
    <scope>NUCLEOTIDE SEQUENCE</scope>
</reference>
<protein>
    <submittedName>
        <fullName evidence="3">Dormancy-associated protein homolog 4 isoform X1</fullName>
    </submittedName>
</protein>
<evidence type="ECO:0000313" key="3">
    <source>
        <dbReference type="EMBL" id="GJS75208.1"/>
    </source>
</evidence>
<comment type="caution">
    <text evidence="3">The sequence shown here is derived from an EMBL/GenBank/DDBJ whole genome shotgun (WGS) entry which is preliminary data.</text>
</comment>
<dbReference type="PANTHER" id="PTHR33565:SF20">
    <property type="entry name" value="DORMANCY-ASSOCIATED PROTEIN HOMOLOG 4"/>
    <property type="match status" value="1"/>
</dbReference>
<feature type="region of interest" description="Disordered" evidence="2">
    <location>
        <begin position="1"/>
        <end position="24"/>
    </location>
</feature>
<proteinExistence type="inferred from homology"/>
<sequence length="123" mass="13194">MGFLDHLWDETLAGPTPDSGNIGKRRAFKSLRLPSATNGPSNVDENLPISRSITVLRSNSLTSSPATPSTPSSPLAPTTPGTPFSPTTPGGNIKKLSRRKSMQYREAKSPTGYDWIVLSALDR</sequence>